<keyword evidence="2" id="KW-0472">Membrane</keyword>
<dbReference type="Proteomes" id="UP000192578">
    <property type="component" value="Unassembled WGS sequence"/>
</dbReference>
<evidence type="ECO:0000313" key="4">
    <source>
        <dbReference type="Proteomes" id="UP000192578"/>
    </source>
</evidence>
<keyword evidence="2" id="KW-0812">Transmembrane</keyword>
<feature type="region of interest" description="Disordered" evidence="1">
    <location>
        <begin position="370"/>
        <end position="460"/>
    </location>
</feature>
<evidence type="ECO:0008006" key="5">
    <source>
        <dbReference type="Google" id="ProtNLM"/>
    </source>
</evidence>
<evidence type="ECO:0000313" key="3">
    <source>
        <dbReference type="EMBL" id="OWA50786.1"/>
    </source>
</evidence>
<evidence type="ECO:0000256" key="2">
    <source>
        <dbReference type="SAM" id="Phobius"/>
    </source>
</evidence>
<dbReference type="PANTHER" id="PTHR12242">
    <property type="entry name" value="OS02G0130600 PROTEIN-RELATED"/>
    <property type="match status" value="1"/>
</dbReference>
<dbReference type="OrthoDB" id="419711at2759"/>
<feature type="transmembrane region" description="Helical" evidence="2">
    <location>
        <begin position="330"/>
        <end position="355"/>
    </location>
</feature>
<organism evidence="3 4">
    <name type="scientific">Hypsibius exemplaris</name>
    <name type="common">Freshwater tardigrade</name>
    <dbReference type="NCBI Taxonomy" id="2072580"/>
    <lineage>
        <taxon>Eukaryota</taxon>
        <taxon>Metazoa</taxon>
        <taxon>Ecdysozoa</taxon>
        <taxon>Tardigrada</taxon>
        <taxon>Eutardigrada</taxon>
        <taxon>Parachela</taxon>
        <taxon>Hypsibioidea</taxon>
        <taxon>Hypsibiidae</taxon>
        <taxon>Hypsibius</taxon>
    </lineage>
</organism>
<evidence type="ECO:0000256" key="1">
    <source>
        <dbReference type="SAM" id="MobiDB-lite"/>
    </source>
</evidence>
<dbReference type="SUPFAM" id="SSF58104">
    <property type="entry name" value="Methyl-accepting chemotaxis protein (MCP) signaling domain"/>
    <property type="match status" value="1"/>
</dbReference>
<dbReference type="PANTHER" id="PTHR12242:SF45">
    <property type="entry name" value="MARVEL DOMAIN-CONTAINING PROTEIN"/>
    <property type="match status" value="1"/>
</dbReference>
<keyword evidence="2" id="KW-1133">Transmembrane helix</keyword>
<reference evidence="4" key="1">
    <citation type="submission" date="2017-01" db="EMBL/GenBank/DDBJ databases">
        <title>Comparative genomics of anhydrobiosis in the tardigrade Hypsibius dujardini.</title>
        <authorList>
            <person name="Yoshida Y."/>
            <person name="Koutsovoulos G."/>
            <person name="Laetsch D."/>
            <person name="Stevens L."/>
            <person name="Kumar S."/>
            <person name="Horikawa D."/>
            <person name="Ishino K."/>
            <person name="Komine S."/>
            <person name="Tomita M."/>
            <person name="Blaxter M."/>
            <person name="Arakawa K."/>
        </authorList>
    </citation>
    <scope>NUCLEOTIDE SEQUENCE [LARGE SCALE GENOMIC DNA]</scope>
    <source>
        <strain evidence="4">Z151</strain>
    </source>
</reference>
<keyword evidence="4" id="KW-1185">Reference proteome</keyword>
<dbReference type="Pfam" id="PF21534">
    <property type="entry name" value="Rost"/>
    <property type="match status" value="1"/>
</dbReference>
<name>A0A9X6NHJ4_HYPEX</name>
<feature type="region of interest" description="Disordered" evidence="1">
    <location>
        <begin position="137"/>
        <end position="162"/>
    </location>
</feature>
<feature type="transmembrane region" description="Helical" evidence="2">
    <location>
        <begin position="263"/>
        <end position="285"/>
    </location>
</feature>
<dbReference type="EMBL" id="MTYJ01000203">
    <property type="protein sequence ID" value="OWA50786.1"/>
    <property type="molecule type" value="Genomic_DNA"/>
</dbReference>
<sequence>MRQGTLRFAHERAAVTDIWHDGRPPHRRAARYAEGRRAACDEESGQIASPLAAIVKTFQQFRLTRYYNNTTMSRIKSKFTWSKFGFADASEDQFYHSQWREAIPQPVFVAYRVFLAVYFLIWLVVSILEGGGIIGGPKKDQRSESPPSLADSHGNSSANRTDELSNVDEAGYLWYIFLTNWSFVLFNVYLTVSAINVAFAYLKTRFSPVPEKPITKSPKSLPILCKLHWTTYNLQVGLNILVCVGFWSILVPFTPAIQNDLNVISLHVHLINGLVTLGDVFMVAIPVRLPHLYQTLIVSSSWVLFSIIYWQTGGTPFPIYAFLNYRDAPATAAILLIGFSVVVLPLMWLGVYGLTALRVRLSRRRQTEGLSMSQSAQTMSESRQTMSGSGQTMSESWQTMSESVQTMSESVQTMSESVQTMSDSRQTMSEFGQTMSESGQTLSDSGQTLSDSGQTLSDSGQTFDLSVISELDKKEGLV</sequence>
<gene>
    <name evidence="3" type="ORF">BV898_15293</name>
</gene>
<accession>A0A9X6NHJ4</accession>
<feature type="transmembrane region" description="Helical" evidence="2">
    <location>
        <begin position="292"/>
        <end position="310"/>
    </location>
</feature>
<proteinExistence type="predicted"/>
<dbReference type="InterPro" id="IPR049352">
    <property type="entry name" value="Rost"/>
</dbReference>
<feature type="transmembrane region" description="Helical" evidence="2">
    <location>
        <begin position="236"/>
        <end position="257"/>
    </location>
</feature>
<protein>
    <recommendedName>
        <fullName evidence="5">Protein rolling stone</fullName>
    </recommendedName>
</protein>
<dbReference type="GO" id="GO:0016020">
    <property type="term" value="C:membrane"/>
    <property type="evidence" value="ECO:0007669"/>
    <property type="project" value="TreeGrafter"/>
</dbReference>
<dbReference type="AlphaFoldDB" id="A0A9X6NHJ4"/>
<comment type="caution">
    <text evidence="3">The sequence shown here is derived from an EMBL/GenBank/DDBJ whole genome shotgun (WGS) entry which is preliminary data.</text>
</comment>
<feature type="transmembrane region" description="Helical" evidence="2">
    <location>
        <begin position="109"/>
        <end position="128"/>
    </location>
</feature>
<feature type="transmembrane region" description="Helical" evidence="2">
    <location>
        <begin position="172"/>
        <end position="202"/>
    </location>
</feature>